<accession>A0ABW4J9P6</accession>
<dbReference type="Proteomes" id="UP001597267">
    <property type="component" value="Unassembled WGS sequence"/>
</dbReference>
<dbReference type="EMBL" id="JBHTOP010000028">
    <property type="protein sequence ID" value="MFD1672947.1"/>
    <property type="molecule type" value="Genomic_DNA"/>
</dbReference>
<evidence type="ECO:0000313" key="1">
    <source>
        <dbReference type="EMBL" id="MFD1672947.1"/>
    </source>
</evidence>
<keyword evidence="2" id="KW-1185">Reference proteome</keyword>
<reference evidence="2" key="1">
    <citation type="journal article" date="2019" name="Int. J. Syst. Evol. Microbiol.">
        <title>The Global Catalogue of Microorganisms (GCM) 10K type strain sequencing project: providing services to taxonomists for standard genome sequencing and annotation.</title>
        <authorList>
            <consortium name="The Broad Institute Genomics Platform"/>
            <consortium name="The Broad Institute Genome Sequencing Center for Infectious Disease"/>
            <person name="Wu L."/>
            <person name="Ma J."/>
        </authorList>
    </citation>
    <scope>NUCLEOTIDE SEQUENCE [LARGE SCALE GENOMIC DNA]</scope>
    <source>
        <strain evidence="2">CCM 8896</strain>
    </source>
</reference>
<name>A0ABW4J9P6_9LACO</name>
<organism evidence="1 2">
    <name type="scientific">Agrilactobacillus yilanensis</name>
    <dbReference type="NCBI Taxonomy" id="2485997"/>
    <lineage>
        <taxon>Bacteria</taxon>
        <taxon>Bacillati</taxon>
        <taxon>Bacillota</taxon>
        <taxon>Bacilli</taxon>
        <taxon>Lactobacillales</taxon>
        <taxon>Lactobacillaceae</taxon>
        <taxon>Agrilactobacillus</taxon>
    </lineage>
</organism>
<protein>
    <recommendedName>
        <fullName evidence="3">Lipoprotein</fullName>
    </recommendedName>
</protein>
<dbReference type="PROSITE" id="PS51257">
    <property type="entry name" value="PROKAR_LIPOPROTEIN"/>
    <property type="match status" value="1"/>
</dbReference>
<dbReference type="RefSeq" id="WP_125715387.1">
    <property type="nucleotide sequence ID" value="NZ_JBHTOP010000028.1"/>
</dbReference>
<evidence type="ECO:0000313" key="2">
    <source>
        <dbReference type="Proteomes" id="UP001597267"/>
    </source>
</evidence>
<gene>
    <name evidence="1" type="ORF">ACFQ5M_12670</name>
</gene>
<evidence type="ECO:0008006" key="3">
    <source>
        <dbReference type="Google" id="ProtNLM"/>
    </source>
</evidence>
<comment type="caution">
    <text evidence="1">The sequence shown here is derived from an EMBL/GenBank/DDBJ whole genome shotgun (WGS) entry which is preliminary data.</text>
</comment>
<sequence>MSKYKKVNRCLALSLALIFILILGGCTPKQSAKAQLGTNTKVILTDIKKQKQSLRTIQAKMTKNQASFSSEQDKFPGENLLDTADSKTYQTVTERREAYEAFKRNQTALQSDRTELLKISNQTYPNMPKQAINDLVQSLHLSALDQKTFVTFMDELTSAEETYYDLLSQDSQAHADSSGTNTASDDDISELEAQENRLNQYYGAVFQQIEIMNVNLNTAQKQARDLKNKVD</sequence>
<proteinExistence type="predicted"/>